<proteinExistence type="predicted"/>
<evidence type="ECO:0000313" key="3">
    <source>
        <dbReference type="Proteomes" id="UP000036893"/>
    </source>
</evidence>
<reference evidence="2" key="2">
    <citation type="submission" date="2021-01" db="EMBL/GenBank/DDBJ databases">
        <title>Pan-genome distribution and transcriptional activeness of fungal secondary metabolism genes in Aspergillus section Fumigati.</title>
        <authorList>
            <person name="Takahashi H."/>
            <person name="Umemura M."/>
            <person name="Ninomiya A."/>
            <person name="Kusuya Y."/>
            <person name="Urayama S."/>
            <person name="Shimizu M."/>
            <person name="Watanabe A."/>
            <person name="Kamei K."/>
            <person name="Yaguchi T."/>
            <person name="Hagiwara D."/>
        </authorList>
    </citation>
    <scope>NUCLEOTIDE SEQUENCE</scope>
    <source>
        <strain evidence="2">IFM 46973</strain>
    </source>
</reference>
<sequence>MTKGEATRVTAQCIYLSAILSGALLGELLFGRVGASYAPAFAFMAGLTVKSAGGSFVGDPKLRDEIAVIALIRVFKAELPVATGLDLQEIWKAALESELSGGYDTDCRDKLKDCMRQEFTDQGVDLSILEEIMMSLDKIHDVGVNPAEMSEDDIKHLFGDYDHDGVDLLPPPPPTPESPPPASPPVSRPASPPPSSPPSSSPPDKKDDDGSDYISRWRQYIIAVQDQLYLLEPEVGGAIEESTAQALEAIANGLARLNQLLEFWPDYKGDDATNKQRLAIIQSTTDLVGNGKQDVKDTDEDTSVLNKVLALEEKLNGLRTQFRDETTAEQAELDKIKPELQTAVEKMFADQKLYQSAQGKLLANIKEISDAELKHDPGATIKGGVEWYKDLLRRRTSAREETQSIADAADATYLQSEEIVVSIQARQAELNHIHKRRFSVEREITKAEMIIDDLKIMINGTKQQEDRVLSMVDLLSSTLDDLTHVGEPPYHRHDRKIADQMCTTVLKVHRESLVDPSFVDSAREAVTAVQNWFDDYMPKSVQEEIDAIVNNSLYQPSTNDDAKGDDEMELDEEQGPLVGYN</sequence>
<comment type="caution">
    <text evidence="2">The sequence shown here is derived from an EMBL/GenBank/DDBJ whole genome shotgun (WGS) entry which is preliminary data.</text>
</comment>
<evidence type="ECO:0000313" key="2">
    <source>
        <dbReference type="EMBL" id="GIC92353.1"/>
    </source>
</evidence>
<feature type="region of interest" description="Disordered" evidence="1">
    <location>
        <begin position="160"/>
        <end position="211"/>
    </location>
</feature>
<dbReference type="AlphaFoldDB" id="A0A8E0V2B2"/>
<dbReference type="Proteomes" id="UP000036893">
    <property type="component" value="Unassembled WGS sequence"/>
</dbReference>
<organism evidence="2 3">
    <name type="scientific">Aspergillus udagawae</name>
    <dbReference type="NCBI Taxonomy" id="91492"/>
    <lineage>
        <taxon>Eukaryota</taxon>
        <taxon>Fungi</taxon>
        <taxon>Dikarya</taxon>
        <taxon>Ascomycota</taxon>
        <taxon>Pezizomycotina</taxon>
        <taxon>Eurotiomycetes</taxon>
        <taxon>Eurotiomycetidae</taxon>
        <taxon>Eurotiales</taxon>
        <taxon>Aspergillaceae</taxon>
        <taxon>Aspergillus</taxon>
        <taxon>Aspergillus subgen. Fumigati</taxon>
    </lineage>
</organism>
<feature type="compositionally biased region" description="Acidic residues" evidence="1">
    <location>
        <begin position="563"/>
        <end position="574"/>
    </location>
</feature>
<accession>A0A8E0V2B2</accession>
<gene>
    <name evidence="2" type="ORF">Aud_008819</name>
</gene>
<reference evidence="2" key="1">
    <citation type="journal article" date="2015" name="Genome Announc.">
        <title>Draft Genome Sequence of the Pathogenic Filamentous Fungus Aspergillus udagawae Strain IFM 46973T.</title>
        <authorList>
            <person name="Kusuya Y."/>
            <person name="Takahashi-Nakaguchi A."/>
            <person name="Takahashi H."/>
            <person name="Yaguchi T."/>
        </authorList>
    </citation>
    <scope>NUCLEOTIDE SEQUENCE</scope>
    <source>
        <strain evidence="2">IFM 46973</strain>
    </source>
</reference>
<dbReference type="RefSeq" id="XP_043149619.1">
    <property type="nucleotide sequence ID" value="XM_043293684.1"/>
</dbReference>
<feature type="region of interest" description="Disordered" evidence="1">
    <location>
        <begin position="551"/>
        <end position="581"/>
    </location>
</feature>
<protein>
    <submittedName>
        <fullName evidence="2">Uncharacterized protein</fullName>
    </submittedName>
</protein>
<feature type="compositionally biased region" description="Pro residues" evidence="1">
    <location>
        <begin position="169"/>
        <end position="201"/>
    </location>
</feature>
<evidence type="ECO:0000256" key="1">
    <source>
        <dbReference type="SAM" id="MobiDB-lite"/>
    </source>
</evidence>
<dbReference type="GeneID" id="66996296"/>
<dbReference type="EMBL" id="BBXM02000007">
    <property type="protein sequence ID" value="GIC92353.1"/>
    <property type="molecule type" value="Genomic_DNA"/>
</dbReference>
<name>A0A8E0V2B2_9EURO</name>